<evidence type="ECO:0000256" key="2">
    <source>
        <dbReference type="ARBA" id="ARBA00004906"/>
    </source>
</evidence>
<dbReference type="GO" id="GO:0061630">
    <property type="term" value="F:ubiquitin protein ligase activity"/>
    <property type="evidence" value="ECO:0007669"/>
    <property type="project" value="UniProtKB-EC"/>
</dbReference>
<sequence length="323" mass="36968">MPIIHFVGEDGDDYGGPRREFFRLLMLQVTTWGIFEGSTSHFYFLYDQMALSEGRYRVAGKLTAWSILHGGPGLRCLSRQVYEFMCGQEPTQYDWENLPDPEVRSRIQKIQDCKTEEDFWAIKSELGDWLSDCGLSFVYTSGIQDVERIVRGVVKHFAFLRVSNMVTEFTGGMDEVGQLWQCCCENWEAFLPVFTDCQQPMTRAKFRSLLLINYSPIGSNRRDEEEETIYTWELFLNMVDAKDTSVSYEDLLIFITGTDTVPALGFPSKLTVDFFDREDGVRRLPYASTCSLNLFLPRGLSSEEEMADLMLTAVKCGIGFGKP</sequence>
<evidence type="ECO:0000259" key="7">
    <source>
        <dbReference type="PROSITE" id="PS50237"/>
    </source>
</evidence>
<evidence type="ECO:0000256" key="6">
    <source>
        <dbReference type="PROSITE-ProRule" id="PRU00104"/>
    </source>
</evidence>
<dbReference type="InterPro" id="IPR000569">
    <property type="entry name" value="HECT_dom"/>
</dbReference>
<dbReference type="Proteomes" id="UP001152622">
    <property type="component" value="Chromosome 11"/>
</dbReference>
<evidence type="ECO:0000256" key="5">
    <source>
        <dbReference type="ARBA" id="ARBA00022786"/>
    </source>
</evidence>
<dbReference type="Gene3D" id="3.30.2410.10">
    <property type="entry name" value="Hect, E3 ligase catalytic domain"/>
    <property type="match status" value="1"/>
</dbReference>
<dbReference type="SUPFAM" id="SSF56204">
    <property type="entry name" value="Hect, E3 ligase catalytic domain"/>
    <property type="match status" value="1"/>
</dbReference>
<evidence type="ECO:0000256" key="1">
    <source>
        <dbReference type="ARBA" id="ARBA00000885"/>
    </source>
</evidence>
<proteinExistence type="predicted"/>
<feature type="active site" description="Glycyl thioester intermediate" evidence="6">
    <location>
        <position position="290"/>
    </location>
</feature>
<name>A0A9Q1EX11_SYNKA</name>
<dbReference type="InterPro" id="IPR050409">
    <property type="entry name" value="E3_ubiq-protein_ligase"/>
</dbReference>
<organism evidence="8 9">
    <name type="scientific">Synaphobranchus kaupii</name>
    <name type="common">Kaup's arrowtooth eel</name>
    <dbReference type="NCBI Taxonomy" id="118154"/>
    <lineage>
        <taxon>Eukaryota</taxon>
        <taxon>Metazoa</taxon>
        <taxon>Chordata</taxon>
        <taxon>Craniata</taxon>
        <taxon>Vertebrata</taxon>
        <taxon>Euteleostomi</taxon>
        <taxon>Actinopterygii</taxon>
        <taxon>Neopterygii</taxon>
        <taxon>Teleostei</taxon>
        <taxon>Anguilliformes</taxon>
        <taxon>Synaphobranchidae</taxon>
        <taxon>Synaphobranchus</taxon>
    </lineage>
</organism>
<dbReference type="PANTHER" id="PTHR11254">
    <property type="entry name" value="HECT DOMAIN UBIQUITIN-PROTEIN LIGASE"/>
    <property type="match status" value="1"/>
</dbReference>
<dbReference type="SMART" id="SM00119">
    <property type="entry name" value="HECTc"/>
    <property type="match status" value="1"/>
</dbReference>
<accession>A0A9Q1EX11</accession>
<evidence type="ECO:0000313" key="9">
    <source>
        <dbReference type="Proteomes" id="UP001152622"/>
    </source>
</evidence>
<dbReference type="PROSITE" id="PS50237">
    <property type="entry name" value="HECT"/>
    <property type="match status" value="1"/>
</dbReference>
<dbReference type="Pfam" id="PF00632">
    <property type="entry name" value="HECT"/>
    <property type="match status" value="1"/>
</dbReference>
<keyword evidence="4" id="KW-0808">Transferase</keyword>
<dbReference type="EMBL" id="JAINUF010000011">
    <property type="protein sequence ID" value="KAJ8346625.1"/>
    <property type="molecule type" value="Genomic_DNA"/>
</dbReference>
<protein>
    <recommendedName>
        <fullName evidence="3">HECT-type E3 ubiquitin transferase</fullName>
        <ecNumber evidence="3">2.3.2.26</ecNumber>
    </recommendedName>
</protein>
<comment type="caution">
    <text evidence="8">The sequence shown here is derived from an EMBL/GenBank/DDBJ whole genome shotgun (WGS) entry which is preliminary data.</text>
</comment>
<dbReference type="AlphaFoldDB" id="A0A9Q1EX11"/>
<dbReference type="OrthoDB" id="2384350at2759"/>
<comment type="pathway">
    <text evidence="2">Protein modification; protein ubiquitination.</text>
</comment>
<feature type="domain" description="HECT" evidence="7">
    <location>
        <begin position="4"/>
        <end position="323"/>
    </location>
</feature>
<evidence type="ECO:0000256" key="3">
    <source>
        <dbReference type="ARBA" id="ARBA00012485"/>
    </source>
</evidence>
<gene>
    <name evidence="8" type="ORF">SKAU_G00280260</name>
</gene>
<evidence type="ECO:0000313" key="8">
    <source>
        <dbReference type="EMBL" id="KAJ8346625.1"/>
    </source>
</evidence>
<dbReference type="PANTHER" id="PTHR11254:SF440">
    <property type="entry name" value="E3 UBIQUITIN-PROTEIN LIGASE NEDD-4"/>
    <property type="match status" value="1"/>
</dbReference>
<reference evidence="8" key="1">
    <citation type="journal article" date="2023" name="Science">
        <title>Genome structures resolve the early diversification of teleost fishes.</title>
        <authorList>
            <person name="Parey E."/>
            <person name="Louis A."/>
            <person name="Montfort J."/>
            <person name="Bouchez O."/>
            <person name="Roques C."/>
            <person name="Iampietro C."/>
            <person name="Lluch J."/>
            <person name="Castinel A."/>
            <person name="Donnadieu C."/>
            <person name="Desvignes T."/>
            <person name="Floi Bucao C."/>
            <person name="Jouanno E."/>
            <person name="Wen M."/>
            <person name="Mejri S."/>
            <person name="Dirks R."/>
            <person name="Jansen H."/>
            <person name="Henkel C."/>
            <person name="Chen W.J."/>
            <person name="Zahm M."/>
            <person name="Cabau C."/>
            <person name="Klopp C."/>
            <person name="Thompson A.W."/>
            <person name="Robinson-Rechavi M."/>
            <person name="Braasch I."/>
            <person name="Lecointre G."/>
            <person name="Bobe J."/>
            <person name="Postlethwait J.H."/>
            <person name="Berthelot C."/>
            <person name="Roest Crollius H."/>
            <person name="Guiguen Y."/>
        </authorList>
    </citation>
    <scope>NUCLEOTIDE SEQUENCE</scope>
    <source>
        <strain evidence="8">WJC10195</strain>
    </source>
</reference>
<dbReference type="Gene3D" id="3.90.1750.10">
    <property type="entry name" value="Hect, E3 ligase catalytic domains"/>
    <property type="match status" value="1"/>
</dbReference>
<keyword evidence="9" id="KW-1185">Reference proteome</keyword>
<dbReference type="InterPro" id="IPR035983">
    <property type="entry name" value="Hect_E3_ubiquitin_ligase"/>
</dbReference>
<keyword evidence="5 6" id="KW-0833">Ubl conjugation pathway</keyword>
<evidence type="ECO:0000256" key="4">
    <source>
        <dbReference type="ARBA" id="ARBA00022679"/>
    </source>
</evidence>
<dbReference type="EC" id="2.3.2.26" evidence="3"/>
<comment type="catalytic activity">
    <reaction evidence="1">
        <text>S-ubiquitinyl-[E2 ubiquitin-conjugating enzyme]-L-cysteine + [acceptor protein]-L-lysine = [E2 ubiquitin-conjugating enzyme]-L-cysteine + N(6)-ubiquitinyl-[acceptor protein]-L-lysine.</text>
        <dbReference type="EC" id="2.3.2.26"/>
    </reaction>
</comment>